<feature type="compositionally biased region" description="Polar residues" evidence="1">
    <location>
        <begin position="63"/>
        <end position="85"/>
    </location>
</feature>
<feature type="region of interest" description="Disordered" evidence="1">
    <location>
        <begin position="49"/>
        <end position="112"/>
    </location>
</feature>
<reference evidence="2" key="1">
    <citation type="submission" date="2015-07" db="EMBL/GenBank/DDBJ databases">
        <title>Transcriptome Assembly of Anthurium amnicola.</title>
        <authorList>
            <person name="Suzuki J."/>
        </authorList>
    </citation>
    <scope>NUCLEOTIDE SEQUENCE</scope>
</reference>
<sequence length="125" mass="14087">AASHRPDQPRQLPCRLPRLRICFPTATAADADDARLRCHVAVVCRRHQPRRRRCAQRRPPASTPSCSWRPQPPLEQSSPSATSKQLPARVGRHLTPPPQRPFSFGRVKPHGPPPWFALKPNSAYI</sequence>
<gene>
    <name evidence="2" type="ORF">g.105483</name>
</gene>
<organism evidence="2">
    <name type="scientific">Anthurium amnicola</name>
    <dbReference type="NCBI Taxonomy" id="1678845"/>
    <lineage>
        <taxon>Eukaryota</taxon>
        <taxon>Viridiplantae</taxon>
        <taxon>Streptophyta</taxon>
        <taxon>Embryophyta</taxon>
        <taxon>Tracheophyta</taxon>
        <taxon>Spermatophyta</taxon>
        <taxon>Magnoliopsida</taxon>
        <taxon>Liliopsida</taxon>
        <taxon>Araceae</taxon>
        <taxon>Pothoideae</taxon>
        <taxon>Potheae</taxon>
        <taxon>Anthurium</taxon>
    </lineage>
</organism>
<dbReference type="EMBL" id="GDJX01003204">
    <property type="protein sequence ID" value="JAT64732.1"/>
    <property type="molecule type" value="Transcribed_RNA"/>
</dbReference>
<evidence type="ECO:0000256" key="1">
    <source>
        <dbReference type="SAM" id="MobiDB-lite"/>
    </source>
</evidence>
<accession>A0A1D1ZCU3</accession>
<feature type="non-terminal residue" evidence="2">
    <location>
        <position position="1"/>
    </location>
</feature>
<protein>
    <submittedName>
        <fullName evidence="2">Uncharacterized protein</fullName>
    </submittedName>
</protein>
<feature type="non-terminal residue" evidence="2">
    <location>
        <position position="125"/>
    </location>
</feature>
<evidence type="ECO:0000313" key="2">
    <source>
        <dbReference type="EMBL" id="JAT64732.1"/>
    </source>
</evidence>
<name>A0A1D1ZCU3_9ARAE</name>
<dbReference type="AlphaFoldDB" id="A0A1D1ZCU3"/>
<proteinExistence type="predicted"/>